<dbReference type="CDD" id="cd17631">
    <property type="entry name" value="FACL_FadD13-like"/>
    <property type="match status" value="1"/>
</dbReference>
<dbReference type="PANTHER" id="PTHR43767">
    <property type="entry name" value="LONG-CHAIN-FATTY-ACID--COA LIGASE"/>
    <property type="match status" value="1"/>
</dbReference>
<evidence type="ECO:0000313" key="3">
    <source>
        <dbReference type="EMBL" id="UOF00148.1"/>
    </source>
</evidence>
<dbReference type="InterPro" id="IPR050237">
    <property type="entry name" value="ATP-dep_AMP-bd_enzyme"/>
</dbReference>
<dbReference type="Gene3D" id="3.40.50.12780">
    <property type="entry name" value="N-terminal domain of ligase-like"/>
    <property type="match status" value="1"/>
</dbReference>
<keyword evidence="4" id="KW-1185">Reference proteome</keyword>
<dbReference type="GO" id="GO:0016874">
    <property type="term" value="F:ligase activity"/>
    <property type="evidence" value="ECO:0007669"/>
    <property type="project" value="UniProtKB-KW"/>
</dbReference>
<sequence length="505" mass="56823">MELDWLKHWNLETPNKIAIKDGDSGKEIPYADLFRLSNQAARFLINTYQIKKGDRVAVLSTNELEYVFLFFALQRLGAILVPINFRLTQREVDHIISDSQPQLVLFQEAFGGIVENLEFKVQKLLLQKPDNLVPESDSFADVIHLQPNDEVPFTATENDPVMILYTSGTTGAPKGALLSLKMIYWNSVNTQLRLNLQSTDCTVIFLPFFHTGGWNVLTTPFIHAGGKLVFLKKFDAEQVLKLSEKEKATILFGVPTTMDMMARTPVFKNYDLQKIRYAIVGGEPMPVELIKTWADKGIPVRQGYGLTEFGPNVFSLNEEDALRKIGSIGFPNHYVEAKVVNDEGQELAADEIGELILRGPVAMQGYWNNPKATEETLRDGWLHTGDLVRKDSEGYFYVVGRKKDMFISGGENVYPAEVEQILRSHPGVLEAAVIGVKDEKWGEVGKAFVVTRDEELTAEALRTYCLKNLAKFKTPHHYAFLPNLPKGDSGKILKRLLLNEGFPSK</sequence>
<evidence type="ECO:0000313" key="4">
    <source>
        <dbReference type="Proteomes" id="UP000830116"/>
    </source>
</evidence>
<dbReference type="PANTHER" id="PTHR43767:SF1">
    <property type="entry name" value="NONRIBOSOMAL PEPTIDE SYNTHASE PES1 (EUROFUNG)-RELATED"/>
    <property type="match status" value="1"/>
</dbReference>
<dbReference type="Proteomes" id="UP000830116">
    <property type="component" value="Chromosome"/>
</dbReference>
<feature type="domain" description="AMP-binding enzyme C-terminal" evidence="2">
    <location>
        <begin position="417"/>
        <end position="491"/>
    </location>
</feature>
<dbReference type="InterPro" id="IPR000873">
    <property type="entry name" value="AMP-dep_synth/lig_dom"/>
</dbReference>
<protein>
    <submittedName>
        <fullName evidence="3">Long-chain fatty acid--CoA ligase</fullName>
    </submittedName>
</protein>
<reference evidence="3" key="1">
    <citation type="submission" date="2022-03" db="EMBL/GenBank/DDBJ databases">
        <title>Genome Identification and Characterization of new species Bdellovibrio reynosense LBG001 sp. nov. from a Mexico soil sample.</title>
        <authorList>
            <person name="Camilli A."/>
            <person name="Ajao Y."/>
            <person name="Guo X."/>
        </authorList>
    </citation>
    <scope>NUCLEOTIDE SEQUENCE</scope>
    <source>
        <strain evidence="3">LBG001</strain>
    </source>
</reference>
<dbReference type="EMBL" id="CP093442">
    <property type="protein sequence ID" value="UOF00148.1"/>
    <property type="molecule type" value="Genomic_DNA"/>
</dbReference>
<accession>A0ABY4C9H6</accession>
<keyword evidence="3" id="KW-0436">Ligase</keyword>
<dbReference type="InterPro" id="IPR045851">
    <property type="entry name" value="AMP-bd_C_sf"/>
</dbReference>
<dbReference type="InterPro" id="IPR020845">
    <property type="entry name" value="AMP-binding_CS"/>
</dbReference>
<gene>
    <name evidence="3" type="ORF">MNR06_10585</name>
</gene>
<feature type="domain" description="AMP-dependent synthetase/ligase" evidence="1">
    <location>
        <begin position="7"/>
        <end position="367"/>
    </location>
</feature>
<proteinExistence type="predicted"/>
<organism evidence="3 4">
    <name type="scientific">Bdellovibrio reynosensis</name>
    <dbReference type="NCBI Taxonomy" id="2835041"/>
    <lineage>
        <taxon>Bacteria</taxon>
        <taxon>Pseudomonadati</taxon>
        <taxon>Bdellovibrionota</taxon>
        <taxon>Bdellovibrionia</taxon>
        <taxon>Bdellovibrionales</taxon>
        <taxon>Pseudobdellovibrionaceae</taxon>
        <taxon>Bdellovibrio</taxon>
    </lineage>
</organism>
<dbReference type="Gene3D" id="3.30.300.30">
    <property type="match status" value="1"/>
</dbReference>
<dbReference type="Pfam" id="PF00501">
    <property type="entry name" value="AMP-binding"/>
    <property type="match status" value="1"/>
</dbReference>
<dbReference type="Pfam" id="PF13193">
    <property type="entry name" value="AMP-binding_C"/>
    <property type="match status" value="1"/>
</dbReference>
<dbReference type="SUPFAM" id="SSF56801">
    <property type="entry name" value="Acetyl-CoA synthetase-like"/>
    <property type="match status" value="1"/>
</dbReference>
<dbReference type="PROSITE" id="PS00455">
    <property type="entry name" value="AMP_BINDING"/>
    <property type="match status" value="1"/>
</dbReference>
<evidence type="ECO:0000259" key="2">
    <source>
        <dbReference type="Pfam" id="PF13193"/>
    </source>
</evidence>
<evidence type="ECO:0000259" key="1">
    <source>
        <dbReference type="Pfam" id="PF00501"/>
    </source>
</evidence>
<dbReference type="InterPro" id="IPR025110">
    <property type="entry name" value="AMP-bd_C"/>
</dbReference>
<name>A0ABY4C9H6_9BACT</name>
<dbReference type="RefSeq" id="WP_243535831.1">
    <property type="nucleotide sequence ID" value="NZ_CP093442.1"/>
</dbReference>
<dbReference type="InterPro" id="IPR042099">
    <property type="entry name" value="ANL_N_sf"/>
</dbReference>
<dbReference type="NCBIfam" id="NF004837">
    <property type="entry name" value="PRK06187.1"/>
    <property type="match status" value="1"/>
</dbReference>